<evidence type="ECO:0000313" key="14">
    <source>
        <dbReference type="Proteomes" id="UP000265566"/>
    </source>
</evidence>
<keyword evidence="5" id="KW-0067">ATP-binding</keyword>
<reference evidence="11" key="5">
    <citation type="journal article" date="2018" name="Nat. Plants">
        <title>Whole-genome landscape of Medicago truncatula symbiotic genes.</title>
        <authorList>
            <person name="Pecrix Y."/>
            <person name="Gamas P."/>
            <person name="Carrere S."/>
        </authorList>
    </citation>
    <scope>NUCLEOTIDE SEQUENCE</scope>
    <source>
        <tissue evidence="11">Leaves</tissue>
    </source>
</reference>
<evidence type="ECO:0000259" key="6">
    <source>
        <dbReference type="Pfam" id="PF00931"/>
    </source>
</evidence>
<organism evidence="10 13">
    <name type="scientific">Medicago truncatula</name>
    <name type="common">Barrel medic</name>
    <name type="synonym">Medicago tribuloides</name>
    <dbReference type="NCBI Taxonomy" id="3880"/>
    <lineage>
        <taxon>Eukaryota</taxon>
        <taxon>Viridiplantae</taxon>
        <taxon>Streptophyta</taxon>
        <taxon>Embryophyta</taxon>
        <taxon>Tracheophyta</taxon>
        <taxon>Spermatophyta</taxon>
        <taxon>Magnoliopsida</taxon>
        <taxon>eudicotyledons</taxon>
        <taxon>Gunneridae</taxon>
        <taxon>Pentapetalae</taxon>
        <taxon>rosids</taxon>
        <taxon>fabids</taxon>
        <taxon>Fabales</taxon>
        <taxon>Fabaceae</taxon>
        <taxon>Papilionoideae</taxon>
        <taxon>50 kb inversion clade</taxon>
        <taxon>NPAAA clade</taxon>
        <taxon>Hologalegina</taxon>
        <taxon>IRL clade</taxon>
        <taxon>Trifolieae</taxon>
        <taxon>Medicago</taxon>
    </lineage>
</organism>
<evidence type="ECO:0000256" key="4">
    <source>
        <dbReference type="ARBA" id="ARBA00022821"/>
    </source>
</evidence>
<dbReference type="PRINTS" id="PR00364">
    <property type="entry name" value="DISEASERSIST"/>
</dbReference>
<dbReference type="EMBL" id="CM001219">
    <property type="protein sequence ID" value="AES69033.1"/>
    <property type="molecule type" value="Genomic_DNA"/>
</dbReference>
<evidence type="ECO:0000256" key="3">
    <source>
        <dbReference type="ARBA" id="ARBA00022741"/>
    </source>
</evidence>
<dbReference type="PANTHER" id="PTHR36766:SF51">
    <property type="entry name" value="DISEASE RESISTANCE RPP13-LIKE PROTEIN 1"/>
    <property type="match status" value="1"/>
</dbReference>
<dbReference type="InterPro" id="IPR032675">
    <property type="entry name" value="LRR_dom_sf"/>
</dbReference>
<name>G7IW90_MEDTR</name>
<gene>
    <name evidence="12" type="primary">11414691</name>
    <name evidence="10" type="ordered locus">MTR_3g020890</name>
    <name evidence="11" type="ORF">MtrunA17_Chr3g0084971</name>
</gene>
<dbReference type="Gene3D" id="1.10.10.10">
    <property type="entry name" value="Winged helix-like DNA-binding domain superfamily/Winged helix DNA-binding domain"/>
    <property type="match status" value="1"/>
</dbReference>
<evidence type="ECO:0000259" key="7">
    <source>
        <dbReference type="Pfam" id="PF18052"/>
    </source>
</evidence>
<reference evidence="10 13" key="2">
    <citation type="journal article" date="2014" name="BMC Genomics">
        <title>An improved genome release (version Mt4.0) for the model legume Medicago truncatula.</title>
        <authorList>
            <person name="Tang H."/>
            <person name="Krishnakumar V."/>
            <person name="Bidwell S."/>
            <person name="Rosen B."/>
            <person name="Chan A."/>
            <person name="Zhou S."/>
            <person name="Gentzbittel L."/>
            <person name="Childs K.L."/>
            <person name="Yandell M."/>
            <person name="Gundlach H."/>
            <person name="Mayer K.F."/>
            <person name="Schwartz D.C."/>
            <person name="Town C.D."/>
        </authorList>
    </citation>
    <scope>GENOME REANNOTATION</scope>
    <source>
        <strain evidence="12 13">cv. Jemalong A17</strain>
    </source>
</reference>
<keyword evidence="3" id="KW-0547">Nucleotide-binding</keyword>
<evidence type="ECO:0000313" key="13">
    <source>
        <dbReference type="Proteomes" id="UP000002051"/>
    </source>
</evidence>
<dbReference type="eggNOG" id="KOG4658">
    <property type="taxonomic scope" value="Eukaryota"/>
</dbReference>
<dbReference type="InterPro" id="IPR002182">
    <property type="entry name" value="NB-ARC"/>
</dbReference>
<dbReference type="AlphaFoldDB" id="G7IW90"/>
<dbReference type="PaxDb" id="3880-AES69033"/>
<reference evidence="14" key="4">
    <citation type="journal article" date="2018" name="Nat. Plants">
        <title>Whole-genome landscape of Medicago truncatula symbiotic genes.</title>
        <authorList>
            <person name="Pecrix Y."/>
            <person name="Staton S.E."/>
            <person name="Sallet E."/>
            <person name="Lelandais-Briere C."/>
            <person name="Moreau S."/>
            <person name="Carrere S."/>
            <person name="Blein T."/>
            <person name="Jardinaud M.F."/>
            <person name="Latrasse D."/>
            <person name="Zouine M."/>
            <person name="Zahm M."/>
            <person name="Kreplak J."/>
            <person name="Mayjonade B."/>
            <person name="Satge C."/>
            <person name="Perez M."/>
            <person name="Cauet S."/>
            <person name="Marande W."/>
            <person name="Chantry-Darmon C."/>
            <person name="Lopez-Roques C."/>
            <person name="Bouchez O."/>
            <person name="Berard A."/>
            <person name="Debelle F."/>
            <person name="Munos S."/>
            <person name="Bendahmane A."/>
            <person name="Berges H."/>
            <person name="Niebel A."/>
            <person name="Buitink J."/>
            <person name="Frugier F."/>
            <person name="Benhamed M."/>
            <person name="Crespi M."/>
            <person name="Gouzy J."/>
            <person name="Gamas P."/>
        </authorList>
    </citation>
    <scope>NUCLEOTIDE SEQUENCE [LARGE SCALE GENOMIC DNA]</scope>
    <source>
        <strain evidence="14">cv. Jemalong A17</strain>
    </source>
</reference>
<dbReference type="Gene3D" id="1.10.8.430">
    <property type="entry name" value="Helical domain of apoptotic protease-activating factors"/>
    <property type="match status" value="1"/>
</dbReference>
<sequence>MAEAVIGGAFLSAFFDVVFKRLASPEVANLILGNKLDKKLLQRLETTLRVVRAVLNDAEKKQTRDSDVNNWLNDLKDAVYVADDLLDEVSTKTVIQKEVTNLFSRFFNVQDRGMVSKFEDIVERLEYILKLKDSLELKEIVVENLSYKTPSTSLQDESRVYGRDKDKEGIIKFLLDDNSDNGEEVIVIPIVGMGGVGKTTLAQLVYNDEYLKHVFDFKAWVCVSEEFDILRVTKIITQAITRRTCEMNDLNLLQLDLQDMLKEKKFFVVLDDVWIEDYVNWDLLIKPFQRGIKGSKILITTRSEKVASVVQTVQTYRLNQLSNEDCWLVFANHACFTPGSGRNATDLEKIGREIVKKCKGLPLAAQSLGGILRRKHGILDWSNVLKSDIWELSESESKVIPALRISYHYLPPHLKRCFVYCSLYPKDYEFEKNDLILLWMAEDLLLPPIKGMTFEEVGSEYFDYLVSRSFFQQSSTRNMSFVMHDLMHDLATFLSGEFFFRSEELGKETKINIKTRHLSFTKFDGLISENFEVLGRVKFLRTFLPINFEVAAFNNERVPCISLLKLKYLRVLSFSRFRNLDMLPDSIGELIHLRYLNLSLTGIRTLPESLCNLYNLQTLNLFGCYKLTMLPCGMQNLVNLCYLDIAETALKEMPKGMSKLNQLHHLSYFIVGKQEEDSIKELGGLSNLHGSLSIRKLENVRNGSEALEAKMMDKKQINNLFLEWFSSDDCTDSQTEIDILCKLQPYQDLKLLSINGYRGTRFPDWIGNPSYHNMTSLTISSCENCCLLPSLGQLTTLKYLTISDLNGLETIDGSFYKNGDSSSSVTPFPLLEFLEFENMPCWKVWHSSESYAFPQLKRLTIENCPKLRGDLPVHLPSLKTLAIRSCEHLVSSLPKAPSVLSLQIVKSHKVVLHELPFSIEFLKIKGSPVVESVLEAIAVTQPTCVKYLELTDCSSAISYPGDCLCISMKTLHIEDFRKLEFTKQHTHKLLESLSIHNSCYSLTSLPLDIFPKLKRLYISNCENLESLLVSKSQDFTLQNLTSFEIRECPNLVSLSNEGLPAPNMTRFLISKCNKLKSLPHEMNILLPKLEYFRLENCPEIESFPESGMPPKLRSIRIMNCEKLLTGLSWPSMDMLTDVTIQGPCDGIKSFPKEGLLHASLKSLTLLTFSSLEMLDCKGLIHLTSLQQLRIRDCPQLENMVGETLPASLLNLYIIGCPLLKERCHMKDPQVWNKISHIRDIDVDHKRIS</sequence>
<dbReference type="InterPro" id="IPR041118">
    <property type="entry name" value="Rx_N"/>
</dbReference>
<dbReference type="Gene3D" id="1.20.5.4130">
    <property type="match status" value="1"/>
</dbReference>
<reference evidence="10 13" key="1">
    <citation type="journal article" date="2011" name="Nature">
        <title>The Medicago genome provides insight into the evolution of rhizobial symbioses.</title>
        <authorList>
            <person name="Young N.D."/>
            <person name="Debelle F."/>
            <person name="Oldroyd G.E."/>
            <person name="Geurts R."/>
            <person name="Cannon S.B."/>
            <person name="Udvardi M.K."/>
            <person name="Benedito V.A."/>
            <person name="Mayer K.F."/>
            <person name="Gouzy J."/>
            <person name="Schoof H."/>
            <person name="Van de Peer Y."/>
            <person name="Proost S."/>
            <person name="Cook D.R."/>
            <person name="Meyers B.C."/>
            <person name="Spannagl M."/>
            <person name="Cheung F."/>
            <person name="De Mita S."/>
            <person name="Krishnakumar V."/>
            <person name="Gundlach H."/>
            <person name="Zhou S."/>
            <person name="Mudge J."/>
            <person name="Bharti A.K."/>
            <person name="Murray J.D."/>
            <person name="Naoumkina M.A."/>
            <person name="Rosen B."/>
            <person name="Silverstein K.A."/>
            <person name="Tang H."/>
            <person name="Rombauts S."/>
            <person name="Zhao P.X."/>
            <person name="Zhou P."/>
            <person name="Barbe V."/>
            <person name="Bardou P."/>
            <person name="Bechner M."/>
            <person name="Bellec A."/>
            <person name="Berger A."/>
            <person name="Berges H."/>
            <person name="Bidwell S."/>
            <person name="Bisseling T."/>
            <person name="Choisne N."/>
            <person name="Couloux A."/>
            <person name="Denny R."/>
            <person name="Deshpande S."/>
            <person name="Dai X."/>
            <person name="Doyle J.J."/>
            <person name="Dudez A.M."/>
            <person name="Farmer A.D."/>
            <person name="Fouteau S."/>
            <person name="Franken C."/>
            <person name="Gibelin C."/>
            <person name="Gish J."/>
            <person name="Goldstein S."/>
            <person name="Gonzalez A.J."/>
            <person name="Green P.J."/>
            <person name="Hallab A."/>
            <person name="Hartog M."/>
            <person name="Hua A."/>
            <person name="Humphray S.J."/>
            <person name="Jeong D.H."/>
            <person name="Jing Y."/>
            <person name="Jocker A."/>
            <person name="Kenton S.M."/>
            <person name="Kim D.J."/>
            <person name="Klee K."/>
            <person name="Lai H."/>
            <person name="Lang C."/>
            <person name="Lin S."/>
            <person name="Macmil S.L."/>
            <person name="Magdelenat G."/>
            <person name="Matthews L."/>
            <person name="McCorrison J."/>
            <person name="Monaghan E.L."/>
            <person name="Mun J.H."/>
            <person name="Najar F.Z."/>
            <person name="Nicholson C."/>
            <person name="Noirot C."/>
            <person name="O'Bleness M."/>
            <person name="Paule C.R."/>
            <person name="Poulain J."/>
            <person name="Prion F."/>
            <person name="Qin B."/>
            <person name="Qu C."/>
            <person name="Retzel E.F."/>
            <person name="Riddle C."/>
            <person name="Sallet E."/>
            <person name="Samain S."/>
            <person name="Samson N."/>
            <person name="Sanders I."/>
            <person name="Saurat O."/>
            <person name="Scarpelli C."/>
            <person name="Schiex T."/>
            <person name="Segurens B."/>
            <person name="Severin A.J."/>
            <person name="Sherrier D.J."/>
            <person name="Shi R."/>
            <person name="Sims S."/>
            <person name="Singer S.R."/>
            <person name="Sinharoy S."/>
            <person name="Sterck L."/>
            <person name="Viollet A."/>
            <person name="Wang B.B."/>
            <person name="Wang K."/>
            <person name="Wang M."/>
            <person name="Wang X."/>
            <person name="Warfsmann J."/>
            <person name="Weissenbach J."/>
            <person name="White D.D."/>
            <person name="White J.D."/>
            <person name="Wiley G.B."/>
            <person name="Wincker P."/>
            <person name="Xing Y."/>
            <person name="Yang L."/>
            <person name="Yao Z."/>
            <person name="Ying F."/>
            <person name="Zhai J."/>
            <person name="Zhou L."/>
            <person name="Zuber A."/>
            <person name="Denarie J."/>
            <person name="Dixon R.A."/>
            <person name="May G.D."/>
            <person name="Schwartz D.C."/>
            <person name="Rogers J."/>
            <person name="Quetier F."/>
            <person name="Town C.D."/>
            <person name="Roe B.A."/>
        </authorList>
    </citation>
    <scope>NUCLEOTIDE SEQUENCE [LARGE SCALE GENOMIC DNA]</scope>
    <source>
        <strain evidence="10">A17</strain>
        <strain evidence="12 13">cv. Jemalong A17</strain>
    </source>
</reference>
<evidence type="ECO:0000256" key="2">
    <source>
        <dbReference type="ARBA" id="ARBA00022737"/>
    </source>
</evidence>
<keyword evidence="4" id="KW-0611">Plant defense</keyword>
<keyword evidence="1" id="KW-0433">Leucine-rich repeat</keyword>
<dbReference type="Pfam" id="PF25019">
    <property type="entry name" value="LRR_R13L1-DRL21"/>
    <property type="match status" value="1"/>
</dbReference>
<evidence type="ECO:0000256" key="5">
    <source>
        <dbReference type="ARBA" id="ARBA00022840"/>
    </source>
</evidence>
<dbReference type="InterPro" id="IPR036388">
    <property type="entry name" value="WH-like_DNA-bd_sf"/>
</dbReference>
<feature type="domain" description="Disease resistance protein winged helix" evidence="8">
    <location>
        <begin position="423"/>
        <end position="491"/>
    </location>
</feature>
<feature type="domain" description="R13L1/DRL21-like LRR repeat region" evidence="9">
    <location>
        <begin position="679"/>
        <end position="804"/>
    </location>
</feature>
<keyword evidence="11" id="KW-0378">Hydrolase</keyword>
<dbReference type="FunFam" id="1.10.10.10:FF:000322">
    <property type="entry name" value="Probable disease resistance protein At1g63360"/>
    <property type="match status" value="1"/>
</dbReference>
<dbReference type="SUPFAM" id="SSF52540">
    <property type="entry name" value="P-loop containing nucleoside triphosphate hydrolases"/>
    <property type="match status" value="1"/>
</dbReference>
<feature type="domain" description="Disease resistance N-terminal" evidence="7">
    <location>
        <begin position="11"/>
        <end position="98"/>
    </location>
</feature>
<dbReference type="GO" id="GO:0043531">
    <property type="term" value="F:ADP binding"/>
    <property type="evidence" value="ECO:0007669"/>
    <property type="project" value="InterPro"/>
</dbReference>
<dbReference type="EMBL" id="PSQE01000003">
    <property type="protein sequence ID" value="RHN65904.1"/>
    <property type="molecule type" value="Genomic_DNA"/>
</dbReference>
<feature type="domain" description="NB-ARC" evidence="6">
    <location>
        <begin position="164"/>
        <end position="334"/>
    </location>
</feature>
<evidence type="ECO:0000256" key="1">
    <source>
        <dbReference type="ARBA" id="ARBA00022614"/>
    </source>
</evidence>
<dbReference type="PANTHER" id="PTHR36766">
    <property type="entry name" value="PLANT BROAD-SPECTRUM MILDEW RESISTANCE PROTEIN RPW8"/>
    <property type="match status" value="1"/>
</dbReference>
<keyword evidence="2" id="KW-0677">Repeat</keyword>
<dbReference type="GO" id="GO:0016787">
    <property type="term" value="F:hydrolase activity"/>
    <property type="evidence" value="ECO:0007669"/>
    <property type="project" value="UniProtKB-KW"/>
</dbReference>
<dbReference type="Pfam" id="PF18052">
    <property type="entry name" value="Rx_N"/>
    <property type="match status" value="1"/>
</dbReference>
<dbReference type="Gramene" id="rna13798">
    <property type="protein sequence ID" value="RHN65904.1"/>
    <property type="gene ID" value="gene13798"/>
</dbReference>
<dbReference type="Gene3D" id="3.80.10.10">
    <property type="entry name" value="Ribonuclease Inhibitor"/>
    <property type="match status" value="2"/>
</dbReference>
<dbReference type="Pfam" id="PF23559">
    <property type="entry name" value="WHD_DRP"/>
    <property type="match status" value="1"/>
</dbReference>
<evidence type="ECO:0000313" key="12">
    <source>
        <dbReference type="EnsemblPlants" id="AES69033"/>
    </source>
</evidence>
<dbReference type="Gene3D" id="3.40.50.300">
    <property type="entry name" value="P-loop containing nucleotide triphosphate hydrolases"/>
    <property type="match status" value="1"/>
</dbReference>
<evidence type="ECO:0000313" key="11">
    <source>
        <dbReference type="EMBL" id="RHN65904.1"/>
    </source>
</evidence>
<dbReference type="SUPFAM" id="SSF52058">
    <property type="entry name" value="L domain-like"/>
    <property type="match status" value="2"/>
</dbReference>
<dbReference type="InterPro" id="IPR027417">
    <property type="entry name" value="P-loop_NTPase"/>
</dbReference>
<dbReference type="GO" id="GO:0005524">
    <property type="term" value="F:ATP binding"/>
    <property type="evidence" value="ECO:0007669"/>
    <property type="project" value="UniProtKB-KW"/>
</dbReference>
<dbReference type="KEGG" id="mtr:11414691"/>
<dbReference type="HOGENOM" id="CLU_000837_8_8_1"/>
<dbReference type="GO" id="GO:0006952">
    <property type="term" value="P:defense response"/>
    <property type="evidence" value="ECO:0007669"/>
    <property type="project" value="UniProtKB-KW"/>
</dbReference>
<keyword evidence="13" id="KW-1185">Reference proteome</keyword>
<dbReference type="EnsemblPlants" id="AES69033">
    <property type="protein sequence ID" value="AES69033"/>
    <property type="gene ID" value="MTR_3g020890"/>
</dbReference>
<dbReference type="InterPro" id="IPR056789">
    <property type="entry name" value="LRR_R13L1-DRL21"/>
</dbReference>
<dbReference type="OrthoDB" id="1896560at2759"/>
<evidence type="ECO:0000259" key="9">
    <source>
        <dbReference type="Pfam" id="PF25019"/>
    </source>
</evidence>
<dbReference type="Pfam" id="PF00931">
    <property type="entry name" value="NB-ARC"/>
    <property type="match status" value="1"/>
</dbReference>
<dbReference type="GO" id="GO:0051707">
    <property type="term" value="P:response to other organism"/>
    <property type="evidence" value="ECO:0007669"/>
    <property type="project" value="UniProtKB-ARBA"/>
</dbReference>
<dbReference type="OMA" id="RTCEMND"/>
<dbReference type="Proteomes" id="UP000002051">
    <property type="component" value="Chromosome 3"/>
</dbReference>
<evidence type="ECO:0000313" key="10">
    <source>
        <dbReference type="EMBL" id="AES69033.1"/>
    </source>
</evidence>
<evidence type="ECO:0000259" key="8">
    <source>
        <dbReference type="Pfam" id="PF23559"/>
    </source>
</evidence>
<dbReference type="Proteomes" id="UP000265566">
    <property type="component" value="Chromosome 3"/>
</dbReference>
<accession>G7IW90</accession>
<dbReference type="InterPro" id="IPR058922">
    <property type="entry name" value="WHD_DRP"/>
</dbReference>
<dbReference type="InterPro" id="IPR042197">
    <property type="entry name" value="Apaf_helical"/>
</dbReference>
<reference evidence="12" key="3">
    <citation type="submission" date="2015-04" db="UniProtKB">
        <authorList>
            <consortium name="EnsemblPlants"/>
        </authorList>
    </citation>
    <scope>IDENTIFICATION</scope>
    <source>
        <strain evidence="12">cv. Jemalong A17</strain>
    </source>
</reference>
<dbReference type="FunFam" id="3.40.50.300:FF:001091">
    <property type="entry name" value="Probable disease resistance protein At1g61300"/>
    <property type="match status" value="1"/>
</dbReference>
<proteinExistence type="predicted"/>
<protein>
    <submittedName>
        <fullName evidence="10">NB-ARC domain disease resistance protein</fullName>
    </submittedName>
    <submittedName>
        <fullName evidence="11">Putative P-loop containing nucleoside triphosphate hydrolase, leucine-rich repeat domain, L</fullName>
    </submittedName>
</protein>